<dbReference type="Gene3D" id="3.90.280.10">
    <property type="entry name" value="PEBP-like"/>
    <property type="match status" value="1"/>
</dbReference>
<dbReference type="SUPFAM" id="SSF49777">
    <property type="entry name" value="PEBP-like"/>
    <property type="match status" value="1"/>
</dbReference>
<evidence type="ECO:0008006" key="3">
    <source>
        <dbReference type="Google" id="ProtNLM"/>
    </source>
</evidence>
<dbReference type="AlphaFoldDB" id="A0A1D8IRE9"/>
<reference evidence="2" key="1">
    <citation type="submission" date="2016-09" db="EMBL/GenBank/DDBJ databases">
        <title>Acidihalobacter prosperus F5.</title>
        <authorList>
            <person name="Khaleque H.N."/>
            <person name="Ramsay J.P."/>
            <person name="Kaksonen A.H."/>
            <person name="Boxall N.J."/>
            <person name="Watkin E.L.J."/>
        </authorList>
    </citation>
    <scope>NUCLEOTIDE SEQUENCE [LARGE SCALE GENOMIC DNA]</scope>
    <source>
        <strain evidence="2">F5</strain>
    </source>
</reference>
<protein>
    <recommendedName>
        <fullName evidence="3">Phosphatidylethanolamine-binding protein</fullName>
    </recommendedName>
</protein>
<dbReference type="InterPro" id="IPR008914">
    <property type="entry name" value="PEBP"/>
</dbReference>
<keyword evidence="2" id="KW-1185">Reference proteome</keyword>
<dbReference type="EMBL" id="CP017415">
    <property type="protein sequence ID" value="AOU99069.1"/>
    <property type="molecule type" value="Genomic_DNA"/>
</dbReference>
<dbReference type="InterPro" id="IPR036610">
    <property type="entry name" value="PEBP-like_sf"/>
</dbReference>
<name>A0A1D8IRE9_9GAMM</name>
<proteinExistence type="predicted"/>
<accession>A0A1D8IRE9</accession>
<evidence type="ECO:0000313" key="1">
    <source>
        <dbReference type="EMBL" id="AOU99069.1"/>
    </source>
</evidence>
<evidence type="ECO:0000313" key="2">
    <source>
        <dbReference type="Proteomes" id="UP000095401"/>
    </source>
</evidence>
<gene>
    <name evidence="1" type="ORF">BI364_14970</name>
</gene>
<dbReference type="Pfam" id="PF01161">
    <property type="entry name" value="PBP"/>
    <property type="match status" value="1"/>
</dbReference>
<dbReference type="RefSeq" id="WP_070079422.1">
    <property type="nucleotide sequence ID" value="NZ_CP017415.1"/>
</dbReference>
<organism evidence="1 2">
    <name type="scientific">Acidihalobacter yilgarnensis</name>
    <dbReference type="NCBI Taxonomy" id="2819280"/>
    <lineage>
        <taxon>Bacteria</taxon>
        <taxon>Pseudomonadati</taxon>
        <taxon>Pseudomonadota</taxon>
        <taxon>Gammaproteobacteria</taxon>
        <taxon>Chromatiales</taxon>
        <taxon>Ectothiorhodospiraceae</taxon>
        <taxon>Acidihalobacter</taxon>
    </lineage>
</organism>
<dbReference type="KEGG" id="aprs:BI364_14970"/>
<sequence length="77" mass="8565">MLYDLPPLVRHLGEGLQSPPCGAHDGLSRWRRASYGGSCPPIGRHRYFFRLYALGAVLEFAVPPERDTLLAAMRAGR</sequence>
<dbReference type="Proteomes" id="UP000095401">
    <property type="component" value="Chromosome"/>
</dbReference>